<feature type="compositionally biased region" description="Polar residues" evidence="1">
    <location>
        <begin position="212"/>
        <end position="228"/>
    </location>
</feature>
<sequence>MTTLGFLVTYFWRHTFAFARVYSTIKNTFVNHTEVWKQEDRPVTTPMSRKQGEDIICGVDSFEKNYYDCNAENQEHYKSKANYDDQVNIDYFEDTTENDYMGLAESVTENDFIALAENITTTEFPEIEVERMNRTIDCPMANCSTVVFVENPTVTFYNITTQVVWLAGTKPLHQKIPLEHEYKKTTITYSGNLSSTEPPMETEPTPKTPATRSTTLHSYRSTISTAKTSSKRMKAFNTQKRFIRKLRKQT</sequence>
<keyword evidence="3" id="KW-1185">Reference proteome</keyword>
<proteinExistence type="predicted"/>
<evidence type="ECO:0000256" key="1">
    <source>
        <dbReference type="SAM" id="MobiDB-lite"/>
    </source>
</evidence>
<dbReference type="OrthoDB" id="7368717at2759"/>
<evidence type="ECO:0000313" key="2">
    <source>
        <dbReference type="EMBL" id="CAB3250953.1"/>
    </source>
</evidence>
<name>A0A8S1AZ89_ARCPL</name>
<evidence type="ECO:0000313" key="3">
    <source>
        <dbReference type="Proteomes" id="UP000494106"/>
    </source>
</evidence>
<organism evidence="2 3">
    <name type="scientific">Arctia plantaginis</name>
    <name type="common">Wood tiger moth</name>
    <name type="synonym">Phalaena plantaginis</name>
    <dbReference type="NCBI Taxonomy" id="874455"/>
    <lineage>
        <taxon>Eukaryota</taxon>
        <taxon>Metazoa</taxon>
        <taxon>Ecdysozoa</taxon>
        <taxon>Arthropoda</taxon>
        <taxon>Hexapoda</taxon>
        <taxon>Insecta</taxon>
        <taxon>Pterygota</taxon>
        <taxon>Neoptera</taxon>
        <taxon>Endopterygota</taxon>
        <taxon>Lepidoptera</taxon>
        <taxon>Glossata</taxon>
        <taxon>Ditrysia</taxon>
        <taxon>Noctuoidea</taxon>
        <taxon>Erebidae</taxon>
        <taxon>Arctiinae</taxon>
        <taxon>Arctia</taxon>
    </lineage>
</organism>
<dbReference type="AlphaFoldDB" id="A0A8S1AZ89"/>
<feature type="compositionally biased region" description="Low complexity" evidence="1">
    <location>
        <begin position="196"/>
        <end position="211"/>
    </location>
</feature>
<gene>
    <name evidence="2" type="ORF">APLA_LOCUS12815</name>
</gene>
<dbReference type="Proteomes" id="UP000494106">
    <property type="component" value="Unassembled WGS sequence"/>
</dbReference>
<dbReference type="EMBL" id="CADEBC010000541">
    <property type="protein sequence ID" value="CAB3250953.1"/>
    <property type="molecule type" value="Genomic_DNA"/>
</dbReference>
<protein>
    <submittedName>
        <fullName evidence="2">Uncharacterized protein</fullName>
    </submittedName>
</protein>
<feature type="region of interest" description="Disordered" evidence="1">
    <location>
        <begin position="189"/>
        <end position="231"/>
    </location>
</feature>
<reference evidence="2 3" key="1">
    <citation type="submission" date="2020-04" db="EMBL/GenBank/DDBJ databases">
        <authorList>
            <person name="Wallbank WR R."/>
            <person name="Pardo Diaz C."/>
            <person name="Kozak K."/>
            <person name="Martin S."/>
            <person name="Jiggins C."/>
            <person name="Moest M."/>
            <person name="Warren A I."/>
            <person name="Byers J.R.P. K."/>
            <person name="Montejo-Kovacevich G."/>
            <person name="Yen C E."/>
        </authorList>
    </citation>
    <scope>NUCLEOTIDE SEQUENCE [LARGE SCALE GENOMIC DNA]</scope>
</reference>
<accession>A0A8S1AZ89</accession>
<comment type="caution">
    <text evidence="2">The sequence shown here is derived from an EMBL/GenBank/DDBJ whole genome shotgun (WGS) entry which is preliminary data.</text>
</comment>